<evidence type="ECO:0000256" key="1">
    <source>
        <dbReference type="ARBA" id="ARBA00004230"/>
    </source>
</evidence>
<keyword evidence="14" id="KW-0206">Cytoskeleton</keyword>
<dbReference type="GO" id="GO:0008569">
    <property type="term" value="F:minus-end-directed microtubule motor activity"/>
    <property type="evidence" value="ECO:0007669"/>
    <property type="project" value="InterPro"/>
</dbReference>
<dbReference type="FunFam" id="1.10.8.710:FF:000004">
    <property type="entry name" value="Dynein axonemal heavy chain 6"/>
    <property type="match status" value="1"/>
</dbReference>
<dbReference type="FunFam" id="1.20.140.100:FF:000004">
    <property type="entry name" value="Dynein axonemal heavy chain 6"/>
    <property type="match status" value="1"/>
</dbReference>
<dbReference type="FunFam" id="1.20.58.1120:FF:000005">
    <property type="entry name" value="Dynein, axonemal, heavy chain 12"/>
    <property type="match status" value="1"/>
</dbReference>
<dbReference type="GO" id="GO:0051959">
    <property type="term" value="F:dynein light intermediate chain binding"/>
    <property type="evidence" value="ECO:0007669"/>
    <property type="project" value="InterPro"/>
</dbReference>
<keyword evidence="5" id="KW-0493">Microtubule</keyword>
<evidence type="ECO:0000256" key="12">
    <source>
        <dbReference type="ARBA" id="ARBA00023069"/>
    </source>
</evidence>
<dbReference type="InterPro" id="IPR013602">
    <property type="entry name" value="Dynein_heavy_linker"/>
</dbReference>
<evidence type="ECO:0000313" key="22">
    <source>
        <dbReference type="Proteomes" id="UP000277204"/>
    </source>
</evidence>
<evidence type="ECO:0000256" key="8">
    <source>
        <dbReference type="ARBA" id="ARBA00022840"/>
    </source>
</evidence>
<dbReference type="InterPro" id="IPR042228">
    <property type="entry name" value="Dynein_linker_3"/>
</dbReference>
<dbReference type="Gene3D" id="1.20.920.30">
    <property type="match status" value="1"/>
</dbReference>
<dbReference type="InterPro" id="IPR026983">
    <property type="entry name" value="DHC"/>
</dbReference>
<dbReference type="Gene3D" id="1.10.8.720">
    <property type="entry name" value="Region D6 of dynein motor"/>
    <property type="match status" value="1"/>
</dbReference>
<evidence type="ECO:0000256" key="19">
    <source>
        <dbReference type="ARBA" id="ARBA00082102"/>
    </source>
</evidence>
<dbReference type="FunFam" id="3.40.50.300:FF:000362">
    <property type="entry name" value="Dynein, axonemal, heavy chain 6"/>
    <property type="match status" value="1"/>
</dbReference>
<keyword evidence="7" id="KW-0547">Nucleotide-binding</keyword>
<dbReference type="FunFam" id="1.10.287.2620:FF:000002">
    <property type="entry name" value="Dynein heavy chain 2, axonemal"/>
    <property type="match status" value="1"/>
</dbReference>
<accession>A0A183MFZ4</accession>
<evidence type="ECO:0000256" key="13">
    <source>
        <dbReference type="ARBA" id="ARBA00023175"/>
    </source>
</evidence>
<dbReference type="InterPro" id="IPR003593">
    <property type="entry name" value="AAA+_ATPase"/>
</dbReference>
<proteinExistence type="inferred from homology"/>
<name>A0A183MFZ4_9TREM</name>
<dbReference type="Gene3D" id="1.20.140.100">
    <property type="entry name" value="Dynein heavy chain, N-terminal domain 2"/>
    <property type="match status" value="1"/>
</dbReference>
<evidence type="ECO:0000256" key="14">
    <source>
        <dbReference type="ARBA" id="ARBA00023212"/>
    </source>
</evidence>
<dbReference type="InterPro" id="IPR004273">
    <property type="entry name" value="Dynein_heavy_D6_P-loop"/>
</dbReference>
<dbReference type="Gene3D" id="1.10.8.1220">
    <property type="match status" value="1"/>
</dbReference>
<dbReference type="Pfam" id="PF08393">
    <property type="entry name" value="DHC_N2"/>
    <property type="match status" value="1"/>
</dbReference>
<dbReference type="InterPro" id="IPR035699">
    <property type="entry name" value="AAA_6"/>
</dbReference>
<dbReference type="GO" id="GO:0031514">
    <property type="term" value="C:motile cilium"/>
    <property type="evidence" value="ECO:0007669"/>
    <property type="project" value="UniProtKB-SubCell"/>
</dbReference>
<dbReference type="FunFam" id="3.40.50.300:FF:000223">
    <property type="entry name" value="Dynein heavy chain 3, axonemal"/>
    <property type="match status" value="1"/>
</dbReference>
<dbReference type="Gene3D" id="1.20.920.20">
    <property type="match status" value="2"/>
</dbReference>
<keyword evidence="22" id="KW-1185">Reference proteome</keyword>
<evidence type="ECO:0000256" key="6">
    <source>
        <dbReference type="ARBA" id="ARBA00022737"/>
    </source>
</evidence>
<dbReference type="InterPro" id="IPR054354">
    <property type="entry name" value="DYNC2H1-like_lid"/>
</dbReference>
<protein>
    <recommendedName>
        <fullName evidence="17">Dynein axonemal heavy chain 7</fullName>
    </recommendedName>
    <alternativeName>
        <fullName evidence="19">Axonemal beta dynein heavy chain 7</fullName>
    </alternativeName>
    <alternativeName>
        <fullName evidence="18">Ciliary dynein heavy chain 7</fullName>
    </alternativeName>
</protein>
<dbReference type="Pfam" id="PF22597">
    <property type="entry name" value="DYN_lid"/>
    <property type="match status" value="1"/>
</dbReference>
<evidence type="ECO:0000256" key="3">
    <source>
        <dbReference type="ARBA" id="ARBA00008887"/>
    </source>
</evidence>
<dbReference type="Pfam" id="PF18199">
    <property type="entry name" value="Dynein_C"/>
    <property type="match status" value="1"/>
</dbReference>
<dbReference type="Pfam" id="PF03028">
    <property type="entry name" value="Dynein_heavy"/>
    <property type="match status" value="1"/>
</dbReference>
<dbReference type="Pfam" id="PF12777">
    <property type="entry name" value="MT"/>
    <property type="match status" value="2"/>
</dbReference>
<dbReference type="Proteomes" id="UP000277204">
    <property type="component" value="Unassembled WGS sequence"/>
</dbReference>
<evidence type="ECO:0000256" key="5">
    <source>
        <dbReference type="ARBA" id="ARBA00022701"/>
    </source>
</evidence>
<gene>
    <name evidence="21" type="ORF">SMRZ_LOCUS14969</name>
</gene>
<feature type="domain" description="AAA+ ATPase" evidence="20">
    <location>
        <begin position="1453"/>
        <end position="1608"/>
    </location>
</feature>
<dbReference type="InterPro" id="IPR043157">
    <property type="entry name" value="Dynein_AAA1S"/>
</dbReference>
<evidence type="ECO:0000256" key="11">
    <source>
        <dbReference type="ARBA" id="ARBA00023054"/>
    </source>
</evidence>
<dbReference type="Pfam" id="PF12775">
    <property type="entry name" value="AAA_7"/>
    <property type="match status" value="1"/>
</dbReference>
<comment type="subcellular location">
    <subcellularLocation>
        <location evidence="1">Cell projection</location>
        <location evidence="1">Cilium</location>
        <location evidence="1">Flagellum</location>
    </subcellularLocation>
    <subcellularLocation>
        <location evidence="2">Cytoplasm</location>
        <location evidence="2">Cytoskeleton</location>
        <location evidence="2">Cilium axoneme</location>
    </subcellularLocation>
</comment>
<keyword evidence="8" id="KW-0067">ATP-binding</keyword>
<dbReference type="FunFam" id="1.10.8.720:FF:000001">
    <property type="entry name" value="dynein heavy chain 7, axonemal"/>
    <property type="match status" value="1"/>
</dbReference>
<keyword evidence="6" id="KW-0677">Repeat</keyword>
<dbReference type="GO" id="GO:0005524">
    <property type="term" value="F:ATP binding"/>
    <property type="evidence" value="ECO:0007669"/>
    <property type="project" value="UniProtKB-KW"/>
</dbReference>
<keyword evidence="15" id="KW-0966">Cell projection</keyword>
<dbReference type="InterPro" id="IPR041466">
    <property type="entry name" value="Dynein_AAA5_ext"/>
</dbReference>
<dbReference type="FunFam" id="1.10.472.130:FF:000005">
    <property type="entry name" value="Dynein axonemal heavy chain 7"/>
    <property type="match status" value="1"/>
</dbReference>
<dbReference type="PANTHER" id="PTHR22878">
    <property type="entry name" value="DYNEIN HEAVY CHAIN 6, AXONEMAL-LIKE-RELATED"/>
    <property type="match status" value="1"/>
</dbReference>
<evidence type="ECO:0000256" key="17">
    <source>
        <dbReference type="ARBA" id="ARBA00071816"/>
    </source>
</evidence>
<dbReference type="Pfam" id="PF12781">
    <property type="entry name" value="AAA_9"/>
    <property type="match status" value="1"/>
</dbReference>
<keyword evidence="13" id="KW-0505">Motor protein</keyword>
<evidence type="ECO:0000313" key="21">
    <source>
        <dbReference type="EMBL" id="VDP17156.1"/>
    </source>
</evidence>
<feature type="domain" description="AAA+ ATPase" evidence="20">
    <location>
        <begin position="1172"/>
        <end position="1275"/>
    </location>
</feature>
<reference evidence="21 22" key="1">
    <citation type="submission" date="2018-11" db="EMBL/GenBank/DDBJ databases">
        <authorList>
            <consortium name="Pathogen Informatics"/>
        </authorList>
    </citation>
    <scope>NUCLEOTIDE SEQUENCE [LARGE SCALE GENOMIC DNA]</scope>
    <source>
        <strain evidence="21 22">Zambia</strain>
    </source>
</reference>
<comment type="subunit">
    <text evidence="16">The dynein complex consists of at least two heavy chains and a number of intermediate and light chains.</text>
</comment>
<keyword evidence="11" id="KW-0175">Coiled coil</keyword>
<dbReference type="Gene3D" id="1.20.1270.280">
    <property type="match status" value="1"/>
</dbReference>
<dbReference type="Gene3D" id="1.10.8.710">
    <property type="match status" value="1"/>
</dbReference>
<dbReference type="SMART" id="SM00382">
    <property type="entry name" value="AAA"/>
    <property type="match status" value="3"/>
</dbReference>
<dbReference type="Pfam" id="PF17852">
    <property type="entry name" value="Dynein_AAA_lid"/>
    <property type="match status" value="1"/>
</dbReference>
<dbReference type="InterPro" id="IPR035706">
    <property type="entry name" value="AAA_9"/>
</dbReference>
<dbReference type="FunFam" id="3.40.50.300:FF:002141">
    <property type="entry name" value="Dynein heavy chain"/>
    <property type="match status" value="1"/>
</dbReference>
<dbReference type="FunFam" id="3.20.180.20:FF:000003">
    <property type="entry name" value="Dynein heavy chain 12, axonemal"/>
    <property type="match status" value="1"/>
</dbReference>
<dbReference type="InterPro" id="IPR027417">
    <property type="entry name" value="P-loop_NTPase"/>
</dbReference>
<evidence type="ECO:0000256" key="18">
    <source>
        <dbReference type="ARBA" id="ARBA00078543"/>
    </source>
</evidence>
<dbReference type="InterPro" id="IPR041228">
    <property type="entry name" value="Dynein_C"/>
</dbReference>
<dbReference type="InterPro" id="IPR024317">
    <property type="entry name" value="Dynein_heavy_chain_D4_dom"/>
</dbReference>
<dbReference type="Gene3D" id="1.10.287.2620">
    <property type="match status" value="1"/>
</dbReference>
<dbReference type="FunFam" id="1.10.8.1220:FF:000001">
    <property type="entry name" value="Dynein axonemal heavy chain 5"/>
    <property type="match status" value="1"/>
</dbReference>
<dbReference type="Gene3D" id="3.20.180.20">
    <property type="entry name" value="Dynein heavy chain, N-terminal domain 2"/>
    <property type="match status" value="1"/>
</dbReference>
<organism evidence="21 22">
    <name type="scientific">Schistosoma margrebowiei</name>
    <dbReference type="NCBI Taxonomy" id="48269"/>
    <lineage>
        <taxon>Eukaryota</taxon>
        <taxon>Metazoa</taxon>
        <taxon>Spiralia</taxon>
        <taxon>Lophotrochozoa</taxon>
        <taxon>Platyhelminthes</taxon>
        <taxon>Trematoda</taxon>
        <taxon>Digenea</taxon>
        <taxon>Strigeidida</taxon>
        <taxon>Schistosomatoidea</taxon>
        <taxon>Schistosomatidae</taxon>
        <taxon>Schistosoma</taxon>
    </lineage>
</organism>
<keyword evidence="12" id="KW-0969">Cilium</keyword>
<dbReference type="GO" id="GO:0005874">
    <property type="term" value="C:microtubule"/>
    <property type="evidence" value="ECO:0007669"/>
    <property type="project" value="UniProtKB-KW"/>
</dbReference>
<dbReference type="Gene3D" id="1.10.472.130">
    <property type="match status" value="1"/>
</dbReference>
<dbReference type="FunFam" id="1.20.1270.280:FF:000001">
    <property type="entry name" value="dynein heavy chain 7, axonemal"/>
    <property type="match status" value="1"/>
</dbReference>
<evidence type="ECO:0000259" key="20">
    <source>
        <dbReference type="SMART" id="SM00382"/>
    </source>
</evidence>
<dbReference type="STRING" id="48269.A0A183MFZ4"/>
<dbReference type="InterPro" id="IPR041658">
    <property type="entry name" value="AAA_lid_11"/>
</dbReference>
<dbReference type="FunFam" id="3.40.50.300:FF:000044">
    <property type="entry name" value="Dynein heavy chain 5, axonemal"/>
    <property type="match status" value="1"/>
</dbReference>
<dbReference type="InterPro" id="IPR042222">
    <property type="entry name" value="Dynein_2_N"/>
</dbReference>
<dbReference type="FunFam" id="3.40.50.300:FF:001328">
    <property type="entry name" value="Dynein heavy chain 6, axonemal"/>
    <property type="match status" value="1"/>
</dbReference>
<dbReference type="EMBL" id="UZAI01016855">
    <property type="protein sequence ID" value="VDP17156.1"/>
    <property type="molecule type" value="Genomic_DNA"/>
</dbReference>
<sequence>MMDLNSHVKRHLMPLPQVEKIKLEIAEKDKDPQLQKFLSYSLESQKRQQVNLLNIISSHQSWHSDLVKYKKELVSQLIITHHHMQKILCLCHQEFSNMRLTNVLRYSFSDLEDLIFLITGLISNSLQNIQTVQSWLNSSPIPMYIEAKIPTDVYEMCKQKLKEAVKRYFEVPQQYLTKVIVEPYSFIYDGREAKKVEEFLGSNKPFKQYCEYINKLHDLANEVMNLPNTEYFDLIQLDCGDVKTGLYKECHRLAKLLLDRVVSDFTRNNDDWKLSHRRLLLMVSGQWMLSILRRQLFISTCTFLMVVVVVLQVSAPYNRTALTLVLKILTLILVESCFEFHMFFNCRNAVLVLPILAFTSASEPPCSSMMLPRICATFEEIRDRCHTVPQNSEELIDMIQYMEEARCQGMIRMTEKISLTMEYLNYLLDVYFFSPEELAKNSAVLTWKTRIIPEFDANDKLQERMRSVGEAAVVAKREKLIAELNRLKNRVDEFNDYGEIDAEMQNQYVQDVREVLKRLQDAENEKIWINKEEDLYKLPISNYPEVEEIRNSAEPFLKLFTTVVKYTKSERRWLYGEFDKLNAEAIDAEVEEYWRELYKLQKFFTAKYKKMTMEADERNKARKKRRRLASIDTSTTVPDVTKEDVSTIVEQEDDEMEEVKPPAALNIIKDVQNEMKKFKENIPIIAILCNPGIRKRHWDIMSQIAGKDLTPDSGTSLAKMLQLNLDSFMEQFASISSGASKEFTLETNMNKMHDDWTEISFNLIPYRESGIFILASVDDIQQMLDDQISKTQTMRGSPFIKPFEKEIKAWEERLLHIQETLDEWLKMQAQWLYLDPIFSSEDIMQQMPEEGRLFQVVNRNFKDIMKNTAKDPNVLKATDFLGILEKIKDSNGLLDKINKGLNAYLEKKRLYFARFFFLSNDEMLEILSETKDPLRVQPHLKKCFEGIAKLEFDKQLNIKAISQINTGKWELNSNFVPFNHMPISTSEARGSVEKWLLQVEKIMLMSVRDVIAAAREAYDKEERELWVCQWPGQVVLCVSQIYWTYEVHESLIYGIKGLKNYYQKLDQQMNTIVKLVRGKLNTQQRITLGALVVIDVHARDVVHDMIKLSVTSENDFNWLSQLRYYWENENVQVKLTNAKVSYAYEYLGNSPRLVITPLTDRCYRTLIGAYHLNLNGAPEGPAGTGKTETTKDLAKALAVQCVVFNCSDGLDYIAMGKFFKGLASSGAWACFDEFNRIELEVLSVVAQQILCIIRAIQSHLETFIFEGTELNLNRNCYVCITMNPGYAGRSELPDNLKVLFRPVAMMVPDYAMIGEISLYSYGFMDARSLSVKIVTTYRLCSEQLSSQAHYDYGMRAVKAVLQAAGNLKLKYPDENENIILLRSIIDVNLPKFLAHDIPLFRGIISDLFPGVMLPEADYSIFLAEVHKVCQERNIQAVNFFTEKIIQTYEMMIVRHGFMLVGEPFGSKTTVLQTLATVMTRLNENGHDEYEKVIYKTINPKAITMGQLFGEFDPVSHEWTDGVTANTFREFASNDTPDRKWVVFDGPIDTLWIESMNTVLDDNKKLCLMSGEIIQMSRVMSLIFETMDLSQASPATVSRCGMIYMEPLSLGWRPLVRSWLNRLPTSLTTGDTKDMINSFFEWSLDPCMEFIQTNCRTLVATRQGNLVTSCLGFIDMLIEDVANEEDANENRYLRLWLQTSIVFGIIWGIGGCLDYNSRQKFDQFLRNLLSGTNEKHPLPKELGQKLDFPFPESGLVYDYYYKFKIRGSWRHWNEKNKTDDQVSERKIREIIVPTMDTARYKFIVDLCMRKHRPLLYVGPTGTGKSVYVQEKLMRDIDKDKYVAYFVNFSAQTSANQTQFIVMSKLDRRRKGVYGPPIGKTAVLFVDDLNMPTKEIYGAQPPIELLRMFIDHGYWYDLKDTTKLILQDIHLIGAMGPPGGGRNDVTQRFMRHFHVISMTPFNDETMTRIFSTLMNIYIRSQEFSSEYITVGQIIVSSTLEVYKAAIENLLPTPAKSHYLFNLRDFSRVILGICLIQKDRVENKHTFSRLWAHEVMRVFYDRLTDDADRTWLYDFIKRCLQNNFKEKFDQLFSHLTTKEGEEIRETHLSSYLMFGDFMNPESMPEDRVYEEIKDIQAMYPIVEHCLEDYNNANKKKMSLVIFRYVLEHLSRICRILRVPGGHALLVGVGGSGRQSLTRLASAMAGYTVFQPEISKNYGKNEWREDIKTLLRRAGAEGKNTVFLMTDSQIKEETFLEDIDSLLNSGEVPNLYSSEEKAELMDIIQSSLAASGGHKSIDLSPLALYALFVDRCREKLHVVMAFSPIGEAFRNRLRQFPALINCCTIDWFQSWPEDGLVRVANKALQNLDMENHIRESTVHLFKYFHTSITPLAEKFLMNLGRKTYVTPTSYLELIDSFQRLLTQKQNDTMKAKMRYVNGLDKLAFAAEQVADMQIKLEELQPQLVLASEENEKLLTVIATESVTVEEQRVKVKAEEEIVNQKADASKALSDECRADLAEAQPALEAALSALDTLKPSDITIVKSMQNPPPGVKLVMEGVCVMRDIKPDKIMQRIRKDFMTNPEFDPTKVARASSAAEGLCKWILAMEQYDRVAKIVAPKRIKLAEAEAELAENMACLKKTQDALAEVEAKLENLQNQLKSTQNEKKRLEDEVSNCATKLERATKLIGGLGGEKDRWRQAAEYLEKLYDNLIGDVLISAGIIAYLGPFTSTYREECISNWIIQCKQQNITCSEPFSLTQCLGDPVKIQQWNIDGLPRDAFSIDNSVIVANARRWPLMIDPQGQANKWIKNMEKDTGITVVKLTDNDFIRNLENGIQFGTPILLENVGEDLDPSLEPLLLKQTFRQGGVDMIRLGENIIEYSKDFRLYITTKLRNPHYLPEIAVKVSLLNFMITLEGLEDQLLGIVVAKEKRPTTLKNVHFRPELEEARQELIITTANNKRMLKETEDKILATLSESEGNILENEAAIEILDSSKLISDDIFKKQKVAEETQKKIDSARMDYSSIAKHSAVLFFSLTDLPNIDPMYQYSLAWFVNLYVNSIHDSNKSKILERRLRYLKDHFEYNLYTNVCRSLFEKHKVLFAFSMCINIVKSRGELEMNEFMFFLTGGVGLENKLANPANNWLSDKCWDEICRLSTLKGFETFREHFTTHLNEWKQYYDSKDPQEDKLPEPWDKLDVFKSLIILRCIRPDKVVPGVMNYVREKLGRKFVEPPPFDLAKSYQDSSCTTPLIFILSPGADPTMALLKFATDKGFGGARFQSISLGQGQGPIAAKMIAQGKQDGSWVLLQNCHLAVSWMTALEKICEDMTVENTNASFRLWLTSYPSPKFPVTVLQNGIKMTNEPPTGLRQNLLQSYLNDPISDPEFFNGCPNKEVIFEKLLFGLCFFHALVQERIKFGPLGWNIPYGFNESDLRISVRQLQMFVNEYDKVPYDAIQYMTGECNYGGRVTDERDRRCLMTILLDFLCQNVVSDPHYKFSPSGLYYAPPKMEYNEYLEFIKGLPAIQAPEVFGMHGNVDITRELSETRTLFDSVLLTVGQTSSEVGGFTDSRIDAIANDILGKLPNAYDISEAYKKYPVKYEESMNTVLVQEMERFNNLTTIIKSTLNDLRKAIKGLAIMSDSLESLATALSIGKLPAIWAHRSYPSLKPLGSYISDLIARLNFFQVCLYSICIKSLKNVHYLKNPHIKLNKTVFPL</sequence>
<dbReference type="InterPro" id="IPR024743">
    <property type="entry name" value="Dynein_HC_stalk"/>
</dbReference>
<feature type="domain" description="AAA+ ATPase" evidence="20">
    <location>
        <begin position="1809"/>
        <end position="1957"/>
    </location>
</feature>
<dbReference type="PANTHER" id="PTHR22878:SF70">
    <property type="entry name" value="DYNEIN HEAVY CHAIN 2, AXONEMAL"/>
    <property type="match status" value="1"/>
</dbReference>
<dbReference type="Gene3D" id="6.10.140.1060">
    <property type="match status" value="1"/>
</dbReference>
<keyword evidence="4" id="KW-0963">Cytoplasm</keyword>
<evidence type="ECO:0000256" key="15">
    <source>
        <dbReference type="ARBA" id="ARBA00023273"/>
    </source>
</evidence>
<dbReference type="GO" id="GO:0045505">
    <property type="term" value="F:dynein intermediate chain binding"/>
    <property type="evidence" value="ECO:0007669"/>
    <property type="project" value="InterPro"/>
</dbReference>
<evidence type="ECO:0000256" key="7">
    <source>
        <dbReference type="ARBA" id="ARBA00022741"/>
    </source>
</evidence>
<keyword evidence="10" id="KW-0243">Dynein</keyword>
<dbReference type="Gene3D" id="1.20.58.1120">
    <property type="match status" value="1"/>
</dbReference>
<dbReference type="Pfam" id="PF12774">
    <property type="entry name" value="AAA_6"/>
    <property type="match status" value="1"/>
</dbReference>
<evidence type="ECO:0000256" key="9">
    <source>
        <dbReference type="ARBA" id="ARBA00022846"/>
    </source>
</evidence>
<dbReference type="SUPFAM" id="SSF52540">
    <property type="entry name" value="P-loop containing nucleoside triphosphate hydrolases"/>
    <property type="match status" value="4"/>
</dbReference>
<keyword evidence="9" id="KW-0282">Flagellum</keyword>
<dbReference type="Pfam" id="PF12780">
    <property type="entry name" value="AAA_8"/>
    <property type="match status" value="1"/>
</dbReference>
<evidence type="ECO:0000256" key="2">
    <source>
        <dbReference type="ARBA" id="ARBA00004430"/>
    </source>
</evidence>
<dbReference type="Pfam" id="PF18198">
    <property type="entry name" value="AAA_lid_11"/>
    <property type="match status" value="1"/>
</dbReference>
<dbReference type="Gene3D" id="3.40.50.300">
    <property type="entry name" value="P-loop containing nucleotide triphosphate hydrolases"/>
    <property type="match status" value="5"/>
</dbReference>
<evidence type="ECO:0000256" key="16">
    <source>
        <dbReference type="ARBA" id="ARBA00062885"/>
    </source>
</evidence>
<evidence type="ECO:0000256" key="10">
    <source>
        <dbReference type="ARBA" id="ARBA00023017"/>
    </source>
</evidence>
<dbReference type="GO" id="GO:0003341">
    <property type="term" value="P:cilium movement"/>
    <property type="evidence" value="ECO:0007669"/>
    <property type="project" value="UniProtKB-ARBA"/>
</dbReference>
<evidence type="ECO:0000256" key="4">
    <source>
        <dbReference type="ARBA" id="ARBA00022490"/>
    </source>
</evidence>
<dbReference type="InterPro" id="IPR042219">
    <property type="entry name" value="AAA_lid_11_sf"/>
</dbReference>
<comment type="similarity">
    <text evidence="3">Belongs to the dynein heavy chain family.</text>
</comment>
<dbReference type="FunFam" id="1.20.920.30:FF:000002">
    <property type="entry name" value="Dynein axonemal heavy chain 3"/>
    <property type="match status" value="1"/>
</dbReference>
<dbReference type="GO" id="GO:0005858">
    <property type="term" value="C:axonemal dynein complex"/>
    <property type="evidence" value="ECO:0007669"/>
    <property type="project" value="UniProtKB-ARBA"/>
</dbReference>